<dbReference type="GO" id="GO:0016052">
    <property type="term" value="P:carbohydrate catabolic process"/>
    <property type="evidence" value="ECO:0007669"/>
    <property type="project" value="TreeGrafter"/>
</dbReference>
<dbReference type="InterPro" id="IPR043579">
    <property type="entry name" value="CUTINASE_2"/>
</dbReference>
<evidence type="ECO:0000256" key="9">
    <source>
        <dbReference type="ARBA" id="ARBA00034045"/>
    </source>
</evidence>
<evidence type="ECO:0000256" key="8">
    <source>
        <dbReference type="ARBA" id="ARBA00023157"/>
    </source>
</evidence>
<dbReference type="GO" id="GO:0005576">
    <property type="term" value="C:extracellular region"/>
    <property type="evidence" value="ECO:0007669"/>
    <property type="project" value="UniProtKB-SubCell"/>
</dbReference>
<evidence type="ECO:0000256" key="4">
    <source>
        <dbReference type="ARBA" id="ARBA00022487"/>
    </source>
</evidence>
<dbReference type="InterPro" id="IPR000675">
    <property type="entry name" value="Cutinase/axe"/>
</dbReference>
<gene>
    <name evidence="13" type="ORF">K505DRAFT_398468</name>
</gene>
<feature type="disulfide bond" evidence="11">
    <location>
        <begin position="201"/>
        <end position="208"/>
    </location>
</feature>
<dbReference type="EMBL" id="MU002435">
    <property type="protein sequence ID" value="KAF2786604.1"/>
    <property type="molecule type" value="Genomic_DNA"/>
</dbReference>
<dbReference type="OrthoDB" id="2975078at2759"/>
<feature type="disulfide bond" evidence="11">
    <location>
        <begin position="58"/>
        <end position="142"/>
    </location>
</feature>
<comment type="similarity">
    <text evidence="2">Belongs to the cutinase family.</text>
</comment>
<accession>A0A6A6WRN7</accession>
<feature type="active site" description="Proton donor/acceptor" evidence="10">
    <location>
        <position position="218"/>
    </location>
</feature>
<keyword evidence="7" id="KW-0378">Hydrolase</keyword>
<dbReference type="InterPro" id="IPR029058">
    <property type="entry name" value="AB_hydrolase_fold"/>
</dbReference>
<evidence type="ECO:0000256" key="7">
    <source>
        <dbReference type="ARBA" id="ARBA00022801"/>
    </source>
</evidence>
<organism evidence="13 14">
    <name type="scientific">Melanomma pulvis-pyrius CBS 109.77</name>
    <dbReference type="NCBI Taxonomy" id="1314802"/>
    <lineage>
        <taxon>Eukaryota</taxon>
        <taxon>Fungi</taxon>
        <taxon>Dikarya</taxon>
        <taxon>Ascomycota</taxon>
        <taxon>Pezizomycotina</taxon>
        <taxon>Dothideomycetes</taxon>
        <taxon>Pleosporomycetidae</taxon>
        <taxon>Pleosporales</taxon>
        <taxon>Melanommataceae</taxon>
        <taxon>Melanomma</taxon>
    </lineage>
</organism>
<keyword evidence="4" id="KW-0719">Serine esterase</keyword>
<dbReference type="PANTHER" id="PTHR48250:SF2">
    <property type="entry name" value="CUTINASE"/>
    <property type="match status" value="1"/>
</dbReference>
<feature type="chain" id="PRO_5025517968" description="cutinase" evidence="12">
    <location>
        <begin position="19"/>
        <end position="236"/>
    </location>
</feature>
<evidence type="ECO:0000313" key="13">
    <source>
        <dbReference type="EMBL" id="KAF2786604.1"/>
    </source>
</evidence>
<evidence type="ECO:0000256" key="12">
    <source>
        <dbReference type="SAM" id="SignalP"/>
    </source>
</evidence>
<dbReference type="Pfam" id="PF01083">
    <property type="entry name" value="Cutinase"/>
    <property type="match status" value="1"/>
</dbReference>
<dbReference type="PANTHER" id="PTHR48250">
    <property type="entry name" value="CUTINASE 2-RELATED"/>
    <property type="match status" value="1"/>
</dbReference>
<keyword evidence="8 11" id="KW-1015">Disulfide bond</keyword>
<dbReference type="PRINTS" id="PR00129">
    <property type="entry name" value="CUTINASE"/>
</dbReference>
<reference evidence="13" key="1">
    <citation type="journal article" date="2020" name="Stud. Mycol.">
        <title>101 Dothideomycetes genomes: a test case for predicting lifestyles and emergence of pathogens.</title>
        <authorList>
            <person name="Haridas S."/>
            <person name="Albert R."/>
            <person name="Binder M."/>
            <person name="Bloem J."/>
            <person name="Labutti K."/>
            <person name="Salamov A."/>
            <person name="Andreopoulos B."/>
            <person name="Baker S."/>
            <person name="Barry K."/>
            <person name="Bills G."/>
            <person name="Bluhm B."/>
            <person name="Cannon C."/>
            <person name="Castanera R."/>
            <person name="Culley D."/>
            <person name="Daum C."/>
            <person name="Ezra D."/>
            <person name="Gonzalez J."/>
            <person name="Henrissat B."/>
            <person name="Kuo A."/>
            <person name="Liang C."/>
            <person name="Lipzen A."/>
            <person name="Lutzoni F."/>
            <person name="Magnuson J."/>
            <person name="Mondo S."/>
            <person name="Nolan M."/>
            <person name="Ohm R."/>
            <person name="Pangilinan J."/>
            <person name="Park H.-J."/>
            <person name="Ramirez L."/>
            <person name="Alfaro M."/>
            <person name="Sun H."/>
            <person name="Tritt A."/>
            <person name="Yoshinaga Y."/>
            <person name="Zwiers L.-H."/>
            <person name="Turgeon B."/>
            <person name="Goodwin S."/>
            <person name="Spatafora J."/>
            <person name="Crous P."/>
            <person name="Grigoriev I."/>
        </authorList>
    </citation>
    <scope>NUCLEOTIDE SEQUENCE</scope>
    <source>
        <strain evidence="13">CBS 109.77</strain>
    </source>
</reference>
<feature type="active site" evidence="10">
    <location>
        <position position="205"/>
    </location>
</feature>
<name>A0A6A6WRN7_9PLEO</name>
<keyword evidence="6 12" id="KW-0732">Signal</keyword>
<dbReference type="AlphaFoldDB" id="A0A6A6WRN7"/>
<evidence type="ECO:0000256" key="10">
    <source>
        <dbReference type="PIRSR" id="PIRSR611150-1"/>
    </source>
</evidence>
<evidence type="ECO:0000256" key="1">
    <source>
        <dbReference type="ARBA" id="ARBA00004613"/>
    </source>
</evidence>
<comment type="subcellular location">
    <subcellularLocation>
        <location evidence="1">Secreted</location>
    </subcellularLocation>
</comment>
<evidence type="ECO:0000313" key="14">
    <source>
        <dbReference type="Proteomes" id="UP000799757"/>
    </source>
</evidence>
<feature type="signal peptide" evidence="12">
    <location>
        <begin position="1"/>
        <end position="18"/>
    </location>
</feature>
<evidence type="ECO:0000256" key="6">
    <source>
        <dbReference type="ARBA" id="ARBA00022729"/>
    </source>
</evidence>
<dbReference type="SMART" id="SM01110">
    <property type="entry name" value="Cutinase"/>
    <property type="match status" value="1"/>
</dbReference>
<keyword evidence="5" id="KW-0964">Secreted</keyword>
<feature type="active site" description="Nucleophile" evidence="10">
    <location>
        <position position="153"/>
    </location>
</feature>
<dbReference type="Gene3D" id="3.40.50.1820">
    <property type="entry name" value="alpha/beta hydrolase"/>
    <property type="match status" value="1"/>
</dbReference>
<protein>
    <recommendedName>
        <fullName evidence="3">cutinase</fullName>
        <ecNumber evidence="3">3.1.1.74</ecNumber>
    </recommendedName>
</protein>
<proteinExistence type="inferred from homology"/>
<evidence type="ECO:0000256" key="3">
    <source>
        <dbReference type="ARBA" id="ARBA00013095"/>
    </source>
</evidence>
<evidence type="ECO:0000256" key="5">
    <source>
        <dbReference type="ARBA" id="ARBA00022525"/>
    </source>
</evidence>
<comment type="catalytic activity">
    <reaction evidence="9">
        <text>cutin + H2O = cutin monomers.</text>
        <dbReference type="EC" id="3.1.1.74"/>
    </reaction>
</comment>
<dbReference type="InterPro" id="IPR011150">
    <property type="entry name" value="Cutinase_monf"/>
</dbReference>
<evidence type="ECO:0000256" key="2">
    <source>
        <dbReference type="ARBA" id="ARBA00007534"/>
    </source>
</evidence>
<keyword evidence="14" id="KW-1185">Reference proteome</keyword>
<dbReference type="Proteomes" id="UP000799757">
    <property type="component" value="Unassembled WGS sequence"/>
</dbReference>
<sequence length="236" mass="23872">MKTSFIAALAAIITCTTAAPAFDITELESSNLTPEAHLLSKRQFTSDTYNQLTDGTACRPVTVIYARGTNQAGNVGDAAAVGPVFFNNLASKLGGISQLAIQGVTYSASVVGFLQGGDPAGIATMTNLISTASNTVSAASKCPSTKIVLAGYSQGAQLVHSAAQNTTAANAAKVAAVVVFGDPKRGQSFGSIPTAKTLTICHSGDNICEGGIVVTSAHLNYQNDAPAAATFVAGKV</sequence>
<evidence type="ECO:0000256" key="11">
    <source>
        <dbReference type="PIRSR" id="PIRSR611150-2"/>
    </source>
</evidence>
<dbReference type="PROSITE" id="PS00931">
    <property type="entry name" value="CUTINASE_2"/>
    <property type="match status" value="1"/>
</dbReference>
<dbReference type="SUPFAM" id="SSF53474">
    <property type="entry name" value="alpha/beta-Hydrolases"/>
    <property type="match status" value="1"/>
</dbReference>
<dbReference type="GO" id="GO:0050525">
    <property type="term" value="F:cutinase activity"/>
    <property type="evidence" value="ECO:0007669"/>
    <property type="project" value="UniProtKB-EC"/>
</dbReference>
<dbReference type="EC" id="3.1.1.74" evidence="3"/>